<feature type="region of interest" description="Disordered" evidence="10">
    <location>
        <begin position="391"/>
        <end position="410"/>
    </location>
</feature>
<dbReference type="InterPro" id="IPR043128">
    <property type="entry name" value="Rev_trsase/Diguanyl_cyclase"/>
</dbReference>
<evidence type="ECO:0000256" key="9">
    <source>
        <dbReference type="ARBA" id="ARBA00049244"/>
    </source>
</evidence>
<dbReference type="Pfam" id="PF00817">
    <property type="entry name" value="IMS"/>
    <property type="match status" value="1"/>
</dbReference>
<keyword evidence="7" id="KW-0742">SOS response</keyword>
<dbReference type="InterPro" id="IPR017961">
    <property type="entry name" value="DNA_pol_Y-fam_little_finger"/>
</dbReference>
<evidence type="ECO:0000256" key="7">
    <source>
        <dbReference type="ARBA" id="ARBA00023236"/>
    </source>
</evidence>
<organism evidence="12 13">
    <name type="scientific">Paracoccus denitrificans</name>
    <dbReference type="NCBI Taxonomy" id="266"/>
    <lineage>
        <taxon>Bacteria</taxon>
        <taxon>Pseudomonadati</taxon>
        <taxon>Pseudomonadota</taxon>
        <taxon>Alphaproteobacteria</taxon>
        <taxon>Rhodobacterales</taxon>
        <taxon>Paracoccaceae</taxon>
        <taxon>Paracoccus</taxon>
    </lineage>
</organism>
<comment type="catalytic activity">
    <reaction evidence="9">
        <text>DNA(n) + a 2'-deoxyribonucleoside 5'-triphosphate = DNA(n+1) + diphosphate</text>
        <dbReference type="Rhea" id="RHEA:22508"/>
        <dbReference type="Rhea" id="RHEA-COMP:17339"/>
        <dbReference type="Rhea" id="RHEA-COMP:17340"/>
        <dbReference type="ChEBI" id="CHEBI:33019"/>
        <dbReference type="ChEBI" id="CHEBI:61560"/>
        <dbReference type="ChEBI" id="CHEBI:173112"/>
        <dbReference type="EC" id="2.7.7.7"/>
    </reaction>
</comment>
<feature type="compositionally biased region" description="Basic and acidic residues" evidence="10">
    <location>
        <begin position="392"/>
        <end position="405"/>
    </location>
</feature>
<dbReference type="InterPro" id="IPR050116">
    <property type="entry name" value="DNA_polymerase-Y"/>
</dbReference>
<dbReference type="Proteomes" id="UP000315344">
    <property type="component" value="Unassembled WGS sequence"/>
</dbReference>
<evidence type="ECO:0000256" key="1">
    <source>
        <dbReference type="ARBA" id="ARBA00010945"/>
    </source>
</evidence>
<dbReference type="InterPro" id="IPR043502">
    <property type="entry name" value="DNA/RNA_pol_sf"/>
</dbReference>
<dbReference type="Gene3D" id="3.40.1170.60">
    <property type="match status" value="1"/>
</dbReference>
<keyword evidence="6" id="KW-0234">DNA repair</keyword>
<protein>
    <recommendedName>
        <fullName evidence="3">DNA-directed DNA polymerase</fullName>
        <ecNumber evidence="3">2.7.7.7</ecNumber>
    </recommendedName>
</protein>
<gene>
    <name evidence="12" type="ORF">DI616_18140</name>
</gene>
<evidence type="ECO:0000256" key="10">
    <source>
        <dbReference type="SAM" id="MobiDB-lite"/>
    </source>
</evidence>
<reference evidence="12 13" key="1">
    <citation type="journal article" date="2017" name="Nat. Commun.">
        <title>In situ click chemistry generation of cyclooxygenase-2 inhibitors.</title>
        <authorList>
            <person name="Bhardwaj A."/>
            <person name="Kaur J."/>
            <person name="Wuest M."/>
            <person name="Wuest F."/>
        </authorList>
    </citation>
    <scope>NUCLEOTIDE SEQUENCE [LARGE SCALE GENOMIC DNA]</scope>
    <source>
        <strain evidence="12">S2_012_000_R3_94</strain>
    </source>
</reference>
<evidence type="ECO:0000259" key="11">
    <source>
        <dbReference type="PROSITE" id="PS50173"/>
    </source>
</evidence>
<dbReference type="Gene3D" id="1.10.150.20">
    <property type="entry name" value="5' to 3' exonuclease, C-terminal subdomain"/>
    <property type="match status" value="1"/>
</dbReference>
<dbReference type="AlphaFoldDB" id="A0A533I0U9"/>
<keyword evidence="5" id="KW-0741">SOS mutagenesis</keyword>
<dbReference type="EC" id="2.7.7.7" evidence="3"/>
<dbReference type="EMBL" id="VAFL01000022">
    <property type="protein sequence ID" value="TKW64663.1"/>
    <property type="molecule type" value="Genomic_DNA"/>
</dbReference>
<feature type="domain" description="UmuC" evidence="11">
    <location>
        <begin position="2"/>
        <end position="188"/>
    </location>
</feature>
<comment type="similarity">
    <text evidence="1">Belongs to the DNA polymerase type-Y family.</text>
</comment>
<comment type="subunit">
    <text evidence="2">Monomer.</text>
</comment>
<dbReference type="CDD" id="cd01700">
    <property type="entry name" value="PolY_Pol_V_umuC"/>
    <property type="match status" value="1"/>
</dbReference>
<comment type="caution">
    <text evidence="12">The sequence shown here is derived from an EMBL/GenBank/DDBJ whole genome shotgun (WGS) entry which is preliminary data.</text>
</comment>
<evidence type="ECO:0000256" key="6">
    <source>
        <dbReference type="ARBA" id="ARBA00023204"/>
    </source>
</evidence>
<dbReference type="GO" id="GO:0003887">
    <property type="term" value="F:DNA-directed DNA polymerase activity"/>
    <property type="evidence" value="ECO:0007669"/>
    <property type="project" value="TreeGrafter"/>
</dbReference>
<evidence type="ECO:0000256" key="4">
    <source>
        <dbReference type="ARBA" id="ARBA00022763"/>
    </source>
</evidence>
<evidence type="ECO:0000313" key="13">
    <source>
        <dbReference type="Proteomes" id="UP000315344"/>
    </source>
</evidence>
<evidence type="ECO:0000256" key="3">
    <source>
        <dbReference type="ARBA" id="ARBA00012417"/>
    </source>
</evidence>
<dbReference type="InterPro" id="IPR001126">
    <property type="entry name" value="UmuC"/>
</dbReference>
<dbReference type="GO" id="GO:0006281">
    <property type="term" value="P:DNA repair"/>
    <property type="evidence" value="ECO:0007669"/>
    <property type="project" value="UniProtKB-KW"/>
</dbReference>
<evidence type="ECO:0000256" key="5">
    <source>
        <dbReference type="ARBA" id="ARBA00023199"/>
    </source>
</evidence>
<comment type="function">
    <text evidence="8">Poorly processive, error-prone DNA polymerase involved in untargeted mutagenesis. Copies undamaged DNA at stalled replication forks, which arise in vivo from mismatched or misaligned primer ends. These misaligned primers can be extended by PolIV. Exhibits no 3'-5' exonuclease (proofreading) activity. May be involved in translesional synthesis, in conjunction with the beta clamp from PolIII.</text>
</comment>
<dbReference type="Pfam" id="PF11799">
    <property type="entry name" value="IMS_C"/>
    <property type="match status" value="1"/>
</dbReference>
<proteinExistence type="inferred from homology"/>
<evidence type="ECO:0000313" key="12">
    <source>
        <dbReference type="EMBL" id="TKW64663.1"/>
    </source>
</evidence>
<dbReference type="GO" id="GO:0042276">
    <property type="term" value="P:error-prone translesion synthesis"/>
    <property type="evidence" value="ECO:0007669"/>
    <property type="project" value="TreeGrafter"/>
</dbReference>
<evidence type="ECO:0000256" key="8">
    <source>
        <dbReference type="ARBA" id="ARBA00025589"/>
    </source>
</evidence>
<name>A0A533I0U9_PARDE</name>
<dbReference type="GO" id="GO:0003684">
    <property type="term" value="F:damaged DNA binding"/>
    <property type="evidence" value="ECO:0007669"/>
    <property type="project" value="InterPro"/>
</dbReference>
<accession>A0A533I0U9</accession>
<sequence>MHAIIDCTNFYVSSERLFDPKLRNVPVIVLSNNDGCAVARSEEAKALHIKMGAPVFKMRDVIRRHGVELRSSNYELYADLNRRFNMVVAEHSDTVEIYSIDESFFRLPVLPNGRGDVEAAHRIREAVQRSVGLPTRIGLGPTRTLSKVANALAKASEKVWKGVIDLHDVELRERMFATWPVEEVWGIGGALAARLRPLGVRTAADLAALPAAVARDVGTVVLERLVRELNGIECVDFSPEPEPLKGTAVTRCFGEPVGDRDALREAMVRRAVRAAEKIRAQGLVASRLIAFAHGSRYKPNAPSASRSARLSPATHDPRSIAGVAGNMADSMFVPGAIYTKCGVMLEGLHAAGETQTDLFATIDPKAAPLLAAIDGLNGRFGRNTVRIAAEGQGDRSYDTKRERKSPSWTTNIAEIPIAR</sequence>
<dbReference type="PROSITE" id="PS50173">
    <property type="entry name" value="UMUC"/>
    <property type="match status" value="1"/>
</dbReference>
<dbReference type="SUPFAM" id="SSF56672">
    <property type="entry name" value="DNA/RNA polymerases"/>
    <property type="match status" value="1"/>
</dbReference>
<dbReference type="GO" id="GO:0009432">
    <property type="term" value="P:SOS response"/>
    <property type="evidence" value="ECO:0007669"/>
    <property type="project" value="UniProtKB-KW"/>
</dbReference>
<dbReference type="Pfam" id="PF13438">
    <property type="entry name" value="DUF4113"/>
    <property type="match status" value="1"/>
</dbReference>
<dbReference type="Gene3D" id="3.30.70.270">
    <property type="match status" value="1"/>
</dbReference>
<keyword evidence="4" id="KW-0227">DNA damage</keyword>
<dbReference type="PANTHER" id="PTHR11076:SF34">
    <property type="entry name" value="PROTEIN UMUC"/>
    <property type="match status" value="1"/>
</dbReference>
<dbReference type="PANTHER" id="PTHR11076">
    <property type="entry name" value="DNA REPAIR POLYMERASE UMUC / TRANSFERASE FAMILY MEMBER"/>
    <property type="match status" value="1"/>
</dbReference>
<evidence type="ECO:0000256" key="2">
    <source>
        <dbReference type="ARBA" id="ARBA00011245"/>
    </source>
</evidence>
<dbReference type="InterPro" id="IPR025188">
    <property type="entry name" value="DUF4113"/>
</dbReference>
<dbReference type="GO" id="GO:0005829">
    <property type="term" value="C:cytosol"/>
    <property type="evidence" value="ECO:0007669"/>
    <property type="project" value="TreeGrafter"/>
</dbReference>